<evidence type="ECO:0000313" key="3">
    <source>
        <dbReference type="Proteomes" id="UP001642483"/>
    </source>
</evidence>
<dbReference type="EMBL" id="CAWYQH010000099">
    <property type="protein sequence ID" value="CAK8685167.1"/>
    <property type="molecule type" value="Genomic_DNA"/>
</dbReference>
<sequence>MITKMVGSGRGLPIAHRHLEDFPSCPYWHFVNRTGSRRRQNYQDNNEVIFIEQSFFIRFVTHTYLTTVYTMITKMVGSGRGLPIAHRVG</sequence>
<keyword evidence="3" id="KW-1185">Reference proteome</keyword>
<protein>
    <submittedName>
        <fullName evidence="1">Uncharacterized protein</fullName>
    </submittedName>
</protein>
<comment type="caution">
    <text evidence="1">The sequence shown here is derived from an EMBL/GenBank/DDBJ whole genome shotgun (WGS) entry which is preliminary data.</text>
</comment>
<gene>
    <name evidence="1" type="ORF">CVLEPA_LOCUS16312</name>
    <name evidence="2" type="ORF">CVLEPA_LOCUS16315</name>
</gene>
<proteinExistence type="predicted"/>
<reference evidence="1 3" key="1">
    <citation type="submission" date="2024-02" db="EMBL/GenBank/DDBJ databases">
        <authorList>
            <person name="Daric V."/>
            <person name="Darras S."/>
        </authorList>
    </citation>
    <scope>NUCLEOTIDE SEQUENCE [LARGE SCALE GENOMIC DNA]</scope>
</reference>
<evidence type="ECO:0000313" key="1">
    <source>
        <dbReference type="EMBL" id="CAK8685167.1"/>
    </source>
</evidence>
<dbReference type="EMBL" id="CAWYQH010000099">
    <property type="protein sequence ID" value="CAK8685170.1"/>
    <property type="molecule type" value="Genomic_DNA"/>
</dbReference>
<name>A0ABP0G284_CLALP</name>
<evidence type="ECO:0000313" key="2">
    <source>
        <dbReference type="EMBL" id="CAK8685170.1"/>
    </source>
</evidence>
<dbReference type="Proteomes" id="UP001642483">
    <property type="component" value="Unassembled WGS sequence"/>
</dbReference>
<organism evidence="1 3">
    <name type="scientific">Clavelina lepadiformis</name>
    <name type="common">Light-bulb sea squirt</name>
    <name type="synonym">Ascidia lepadiformis</name>
    <dbReference type="NCBI Taxonomy" id="159417"/>
    <lineage>
        <taxon>Eukaryota</taxon>
        <taxon>Metazoa</taxon>
        <taxon>Chordata</taxon>
        <taxon>Tunicata</taxon>
        <taxon>Ascidiacea</taxon>
        <taxon>Aplousobranchia</taxon>
        <taxon>Clavelinidae</taxon>
        <taxon>Clavelina</taxon>
    </lineage>
</organism>
<accession>A0ABP0G284</accession>